<protein>
    <submittedName>
        <fullName evidence="1">Uncharacterized protein</fullName>
    </submittedName>
</protein>
<reference evidence="1 2" key="1">
    <citation type="submission" date="2017-04" db="EMBL/GenBank/DDBJ databases">
        <authorList>
            <person name="Afonso C.L."/>
            <person name="Miller P.J."/>
            <person name="Scott M.A."/>
            <person name="Spackman E."/>
            <person name="Goraichik I."/>
            <person name="Dimitrov K.M."/>
            <person name="Suarez D.L."/>
            <person name="Swayne D.E."/>
        </authorList>
    </citation>
    <scope>NUCLEOTIDE SEQUENCE [LARGE SCALE GENOMIC DNA]</scope>
    <source>
        <strain evidence="1 2">DSM 5090</strain>
    </source>
</reference>
<dbReference type="RefSeq" id="WP_084577817.1">
    <property type="nucleotide sequence ID" value="NZ_CP155572.1"/>
</dbReference>
<proteinExistence type="predicted"/>
<evidence type="ECO:0000313" key="2">
    <source>
        <dbReference type="Proteomes" id="UP000192738"/>
    </source>
</evidence>
<dbReference type="EMBL" id="FWXI01000023">
    <property type="protein sequence ID" value="SMD08125.1"/>
    <property type="molecule type" value="Genomic_DNA"/>
</dbReference>
<keyword evidence="2" id="KW-1185">Reference proteome</keyword>
<dbReference type="OrthoDB" id="1680199at2"/>
<gene>
    <name evidence="1" type="ORF">SAMN04488500_12389</name>
</gene>
<dbReference type="STRING" id="112901.SAMN04488500_12389"/>
<organism evidence="1 2">
    <name type="scientific">Sporomusa malonica</name>
    <dbReference type="NCBI Taxonomy" id="112901"/>
    <lineage>
        <taxon>Bacteria</taxon>
        <taxon>Bacillati</taxon>
        <taxon>Bacillota</taxon>
        <taxon>Negativicutes</taxon>
        <taxon>Selenomonadales</taxon>
        <taxon>Sporomusaceae</taxon>
        <taxon>Sporomusa</taxon>
    </lineage>
</organism>
<evidence type="ECO:0000313" key="1">
    <source>
        <dbReference type="EMBL" id="SMD08125.1"/>
    </source>
</evidence>
<accession>A0A1W2EEM1</accession>
<name>A0A1W2EEM1_9FIRM</name>
<dbReference type="Proteomes" id="UP000192738">
    <property type="component" value="Unassembled WGS sequence"/>
</dbReference>
<sequence>MKLGQVGQPYQPGQDKLEEKLIYRLDNDGHGLVIVKAGISNQEVENIQNGAAELGIYIDGPIIFLLFKFGTGSWNDAPFSWHTVPRGIRVYPEEAEDSTTLKVTLVEAADGIVRAGRQVALTPEFAGKLNEAIRVQANGSFNGLSYGKHLNVVYNQYTAEDMAEIADARMA</sequence>
<dbReference type="AlphaFoldDB" id="A0A1W2EEM1"/>